<dbReference type="GeneID" id="93288246"/>
<comment type="caution">
    <text evidence="2">The sequence shown here is derived from an EMBL/GenBank/DDBJ whole genome shotgun (WGS) entry which is preliminary data.</text>
</comment>
<dbReference type="Gene3D" id="3.40.50.360">
    <property type="match status" value="1"/>
</dbReference>
<dbReference type="OrthoDB" id="9805013at2"/>
<accession>C5NUY3</accession>
<organism evidence="2 3">
    <name type="scientific">Gemella haemolysans ATCC 10379</name>
    <dbReference type="NCBI Taxonomy" id="546270"/>
    <lineage>
        <taxon>Bacteria</taxon>
        <taxon>Bacillati</taxon>
        <taxon>Bacillota</taxon>
        <taxon>Bacilli</taxon>
        <taxon>Bacillales</taxon>
        <taxon>Gemellaceae</taxon>
        <taxon>Gemella</taxon>
    </lineage>
</organism>
<dbReference type="InterPro" id="IPR029039">
    <property type="entry name" value="Flavoprotein-like_sf"/>
</dbReference>
<reference evidence="2" key="1">
    <citation type="submission" date="2009-01" db="EMBL/GenBank/DDBJ databases">
        <authorList>
            <person name="Fulton L."/>
            <person name="Clifton S."/>
            <person name="Chinwalla A.T."/>
            <person name="Mitreva M."/>
            <person name="Sodergren E."/>
            <person name="Weinstock G."/>
            <person name="Clifton S."/>
            <person name="Dooling D.J."/>
            <person name="Fulton B."/>
            <person name="Minx P."/>
            <person name="Pepin K.H."/>
            <person name="Johnson M."/>
            <person name="Bhonagiri V."/>
            <person name="Nash W.E."/>
            <person name="Mardis E.R."/>
            <person name="Wilson R.K."/>
        </authorList>
    </citation>
    <scope>NUCLEOTIDE SEQUENCE [LARGE SCALE GENOMIC DNA]</scope>
    <source>
        <strain evidence="2">ATCC 10379</strain>
    </source>
</reference>
<dbReference type="RefSeq" id="WP_004263472.1">
    <property type="nucleotide sequence ID" value="NZ_ACDZ02000005.1"/>
</dbReference>
<sequence length="211" mass="24771">MKILQIMCHPDYNGEHRVSNILAKIGEDKLIEKGFSSIEKINLYDPSVHIPVMDKFMFNYEGEKLTDKEQHDEIRQKEILNQWKSADAVFIYMPLHNFNVVSKFKDYVDNIVIVNETFKCEEESLIGLDNYNKQITFVITSGGEFDKHIQYTNLDFAVQYIRGIFSVIGIDKVKVLRVEGLDLAFNNKEQLVKRAIFDLKEWIEEFSHRNK</sequence>
<keyword evidence="3" id="KW-1185">Reference proteome</keyword>
<protein>
    <submittedName>
        <fullName evidence="2">Flavodoxin-like protein</fullName>
    </submittedName>
</protein>
<dbReference type="InterPro" id="IPR050104">
    <property type="entry name" value="FMN-dep_NADH:Q_OxRdtase_AzoR1"/>
</dbReference>
<dbReference type="Proteomes" id="UP000006004">
    <property type="component" value="Unassembled WGS sequence"/>
</dbReference>
<dbReference type="EMBL" id="ACDZ02000005">
    <property type="protein sequence ID" value="EER69082.1"/>
    <property type="molecule type" value="Genomic_DNA"/>
</dbReference>
<dbReference type="PANTHER" id="PTHR43741:SF4">
    <property type="entry name" value="FMN-DEPENDENT NADH:QUINONE OXIDOREDUCTASE"/>
    <property type="match status" value="1"/>
</dbReference>
<evidence type="ECO:0000313" key="3">
    <source>
        <dbReference type="Proteomes" id="UP000006004"/>
    </source>
</evidence>
<dbReference type="PANTHER" id="PTHR43741">
    <property type="entry name" value="FMN-DEPENDENT NADH-AZOREDUCTASE 1"/>
    <property type="match status" value="1"/>
</dbReference>
<dbReference type="SUPFAM" id="SSF52218">
    <property type="entry name" value="Flavoproteins"/>
    <property type="match status" value="1"/>
</dbReference>
<dbReference type="eggNOG" id="COG1182">
    <property type="taxonomic scope" value="Bacteria"/>
</dbReference>
<proteinExistence type="predicted"/>
<dbReference type="InterPro" id="IPR003680">
    <property type="entry name" value="Flavodoxin_fold"/>
</dbReference>
<dbReference type="AlphaFoldDB" id="C5NUY3"/>
<evidence type="ECO:0000259" key="1">
    <source>
        <dbReference type="Pfam" id="PF02525"/>
    </source>
</evidence>
<name>C5NUY3_9BACL</name>
<dbReference type="Pfam" id="PF02525">
    <property type="entry name" value="Flavodoxin_2"/>
    <property type="match status" value="1"/>
</dbReference>
<reference evidence="2" key="2">
    <citation type="submission" date="2009-06" db="EMBL/GenBank/DDBJ databases">
        <authorList>
            <person name="Sebastian Y."/>
            <person name="Madupu R."/>
            <person name="Durkin A.S."/>
            <person name="Torralba M."/>
            <person name="Methe B."/>
            <person name="Sutton G.G."/>
            <person name="Strausberg R.L."/>
            <person name="Nelson K.E."/>
        </authorList>
    </citation>
    <scope>NUCLEOTIDE SEQUENCE [LARGE SCALE GENOMIC DNA]</scope>
    <source>
        <strain evidence="2">ATCC 10379</strain>
    </source>
</reference>
<gene>
    <name evidence="2" type="ORF">GEMHA0001_1360</name>
</gene>
<feature type="domain" description="Flavodoxin-like fold" evidence="1">
    <location>
        <begin position="1"/>
        <end position="196"/>
    </location>
</feature>
<evidence type="ECO:0000313" key="2">
    <source>
        <dbReference type="EMBL" id="EER69082.1"/>
    </source>
</evidence>